<dbReference type="InterPro" id="IPR050622">
    <property type="entry name" value="CPA3_antiporter_subunitB"/>
</dbReference>
<proteinExistence type="inferred from homology"/>
<comment type="similarity">
    <text evidence="2">Belongs to the CPA3 antiporters (TC 2.A.63) subunit B family.</text>
</comment>
<keyword evidence="6 7" id="KW-0472">Membrane</keyword>
<keyword evidence="10" id="KW-1185">Reference proteome</keyword>
<evidence type="ECO:0000256" key="1">
    <source>
        <dbReference type="ARBA" id="ARBA00004651"/>
    </source>
</evidence>
<reference evidence="9 10" key="1">
    <citation type="submission" date="2017-10" db="EMBL/GenBank/DDBJ databases">
        <title>Draft genome of Longibacter Salinarum.</title>
        <authorList>
            <person name="Goh K.M."/>
            <person name="Shamsir M.S."/>
            <person name="Lim S.W."/>
        </authorList>
    </citation>
    <scope>NUCLEOTIDE SEQUENCE [LARGE SCALE GENOMIC DNA]</scope>
    <source>
        <strain evidence="9 10">KCTC 52045</strain>
    </source>
</reference>
<comment type="caution">
    <text evidence="9">The sequence shown here is derived from an EMBL/GenBank/DDBJ whole genome shotgun (WGS) entry which is preliminary data.</text>
</comment>
<dbReference type="EMBL" id="PDEQ01000006">
    <property type="protein sequence ID" value="PEN12986.1"/>
    <property type="molecule type" value="Genomic_DNA"/>
</dbReference>
<evidence type="ECO:0000256" key="2">
    <source>
        <dbReference type="ARBA" id="ARBA00009425"/>
    </source>
</evidence>
<dbReference type="AlphaFoldDB" id="A0A2A8CWG3"/>
<protein>
    <submittedName>
        <fullName evidence="9">Na(+)/H(+) antiporter subunit B</fullName>
    </submittedName>
</protein>
<feature type="transmembrane region" description="Helical" evidence="7">
    <location>
        <begin position="69"/>
        <end position="92"/>
    </location>
</feature>
<comment type="subcellular location">
    <subcellularLocation>
        <location evidence="1">Cell membrane</location>
        <topology evidence="1">Multi-pass membrane protein</topology>
    </subcellularLocation>
</comment>
<keyword evidence="4 7" id="KW-0812">Transmembrane</keyword>
<dbReference type="PANTHER" id="PTHR33932">
    <property type="entry name" value="NA(+)/H(+) ANTIPORTER SUBUNIT B"/>
    <property type="match status" value="1"/>
</dbReference>
<accession>A0A2A8CWG3</accession>
<feature type="transmembrane region" description="Helical" evidence="7">
    <location>
        <begin position="12"/>
        <end position="29"/>
    </location>
</feature>
<evidence type="ECO:0000259" key="8">
    <source>
        <dbReference type="Pfam" id="PF04039"/>
    </source>
</evidence>
<gene>
    <name evidence="9" type="ORF">CRI94_12685</name>
</gene>
<name>A0A2A8CWG3_9BACT</name>
<organism evidence="9 10">
    <name type="scientific">Longibacter salinarum</name>
    <dbReference type="NCBI Taxonomy" id="1850348"/>
    <lineage>
        <taxon>Bacteria</taxon>
        <taxon>Pseudomonadati</taxon>
        <taxon>Rhodothermota</taxon>
        <taxon>Rhodothermia</taxon>
        <taxon>Rhodothermales</taxon>
        <taxon>Salisaetaceae</taxon>
        <taxon>Longibacter</taxon>
    </lineage>
</organism>
<dbReference type="GO" id="GO:0005886">
    <property type="term" value="C:plasma membrane"/>
    <property type="evidence" value="ECO:0007669"/>
    <property type="project" value="UniProtKB-SubCell"/>
</dbReference>
<feature type="transmembrane region" description="Helical" evidence="7">
    <location>
        <begin position="35"/>
        <end position="57"/>
    </location>
</feature>
<evidence type="ECO:0000256" key="4">
    <source>
        <dbReference type="ARBA" id="ARBA00022692"/>
    </source>
</evidence>
<dbReference type="Proteomes" id="UP000220102">
    <property type="component" value="Unassembled WGS sequence"/>
</dbReference>
<dbReference type="OrthoDB" id="9798859at2"/>
<dbReference type="InterPro" id="IPR007182">
    <property type="entry name" value="MnhB"/>
</dbReference>
<evidence type="ECO:0000256" key="7">
    <source>
        <dbReference type="SAM" id="Phobius"/>
    </source>
</evidence>
<evidence type="ECO:0000256" key="6">
    <source>
        <dbReference type="ARBA" id="ARBA00023136"/>
    </source>
</evidence>
<dbReference type="NCBIfam" id="NF009163">
    <property type="entry name" value="PRK12509.1"/>
    <property type="match status" value="1"/>
</dbReference>
<keyword evidence="5 7" id="KW-1133">Transmembrane helix</keyword>
<sequence>MQSLILQIATRLLVPILLVFSVFMLLRGHNLPGGGFVGGLVAASAFVLYALAVGVDGARRVLRIEPRTLLGTGLALALGAGLLALGTGNSFLQSLWLKVPLPGLDDPLKLGSTLAFDIGVMFVVVGTVLLMVFSVEDRVPGLIDD</sequence>
<evidence type="ECO:0000313" key="9">
    <source>
        <dbReference type="EMBL" id="PEN12986.1"/>
    </source>
</evidence>
<feature type="domain" description="Na+/H+ antiporter MnhB subunit-related protein" evidence="8">
    <location>
        <begin position="5"/>
        <end position="129"/>
    </location>
</feature>
<evidence type="ECO:0000256" key="3">
    <source>
        <dbReference type="ARBA" id="ARBA00022475"/>
    </source>
</evidence>
<keyword evidence="3" id="KW-1003">Cell membrane</keyword>
<dbReference type="Pfam" id="PF04039">
    <property type="entry name" value="MnhB"/>
    <property type="match status" value="1"/>
</dbReference>
<dbReference type="PANTHER" id="PTHR33932:SF4">
    <property type="entry name" value="NA(+)_H(+) ANTIPORTER SUBUNIT B"/>
    <property type="match status" value="1"/>
</dbReference>
<feature type="transmembrane region" description="Helical" evidence="7">
    <location>
        <begin position="112"/>
        <end position="133"/>
    </location>
</feature>
<evidence type="ECO:0000256" key="5">
    <source>
        <dbReference type="ARBA" id="ARBA00022989"/>
    </source>
</evidence>
<evidence type="ECO:0000313" key="10">
    <source>
        <dbReference type="Proteomes" id="UP000220102"/>
    </source>
</evidence>